<feature type="transmembrane region" description="Helical" evidence="4">
    <location>
        <begin position="293"/>
        <end position="312"/>
    </location>
</feature>
<keyword evidence="1 4" id="KW-0812">Transmembrane</keyword>
<evidence type="ECO:0000313" key="6">
    <source>
        <dbReference type="Proteomes" id="UP000064137"/>
    </source>
</evidence>
<feature type="transmembrane region" description="Helical" evidence="4">
    <location>
        <begin position="353"/>
        <end position="376"/>
    </location>
</feature>
<feature type="transmembrane region" description="Helical" evidence="4">
    <location>
        <begin position="47"/>
        <end position="67"/>
    </location>
</feature>
<evidence type="ECO:0000256" key="3">
    <source>
        <dbReference type="ARBA" id="ARBA00023136"/>
    </source>
</evidence>
<dbReference type="EMBL" id="CP013987">
    <property type="protein sequence ID" value="ALZ85098.1"/>
    <property type="molecule type" value="Genomic_DNA"/>
</dbReference>
<evidence type="ECO:0000256" key="1">
    <source>
        <dbReference type="ARBA" id="ARBA00022692"/>
    </source>
</evidence>
<feature type="transmembrane region" description="Helical" evidence="4">
    <location>
        <begin position="133"/>
        <end position="155"/>
    </location>
</feature>
<dbReference type="KEGG" id="por:APT59_13180"/>
<keyword evidence="3 4" id="KW-0472">Membrane</keyword>
<feature type="transmembrane region" description="Helical" evidence="4">
    <location>
        <begin position="238"/>
        <end position="259"/>
    </location>
</feature>
<dbReference type="Proteomes" id="UP000064137">
    <property type="component" value="Chromosome"/>
</dbReference>
<dbReference type="Pfam" id="PF07690">
    <property type="entry name" value="MFS_1"/>
    <property type="match status" value="1"/>
</dbReference>
<feature type="transmembrane region" description="Helical" evidence="4">
    <location>
        <begin position="161"/>
        <end position="182"/>
    </location>
</feature>
<dbReference type="GO" id="GO:0022857">
    <property type="term" value="F:transmembrane transporter activity"/>
    <property type="evidence" value="ECO:0007669"/>
    <property type="project" value="InterPro"/>
</dbReference>
<evidence type="ECO:0000256" key="2">
    <source>
        <dbReference type="ARBA" id="ARBA00022989"/>
    </source>
</evidence>
<feature type="transmembrane region" description="Helical" evidence="4">
    <location>
        <begin position="74"/>
        <end position="94"/>
    </location>
</feature>
<feature type="transmembrane region" description="Helical" evidence="4">
    <location>
        <begin position="100"/>
        <end position="121"/>
    </location>
</feature>
<feature type="transmembrane region" description="Helical" evidence="4">
    <location>
        <begin position="12"/>
        <end position="35"/>
    </location>
</feature>
<dbReference type="InterPro" id="IPR036259">
    <property type="entry name" value="MFS_trans_sf"/>
</dbReference>
<feature type="transmembrane region" description="Helical" evidence="4">
    <location>
        <begin position="324"/>
        <end position="347"/>
    </location>
</feature>
<feature type="transmembrane region" description="Helical" evidence="4">
    <location>
        <begin position="194"/>
        <end position="218"/>
    </location>
</feature>
<organism evidence="5 6">
    <name type="scientific">Pseudomonas oryzihabitans</name>
    <dbReference type="NCBI Taxonomy" id="47885"/>
    <lineage>
        <taxon>Bacteria</taxon>
        <taxon>Pseudomonadati</taxon>
        <taxon>Pseudomonadota</taxon>
        <taxon>Gammaproteobacteria</taxon>
        <taxon>Pseudomonadales</taxon>
        <taxon>Pseudomonadaceae</taxon>
        <taxon>Pseudomonas</taxon>
    </lineage>
</organism>
<proteinExistence type="predicted"/>
<accession>A0A0U4HGZ5</accession>
<reference evidence="5 6" key="1">
    <citation type="submission" date="2016-01" db="EMBL/GenBank/DDBJ databases">
        <title>Annotation of Pseudomonas oryzihabitans USDA-ARS-USMARC-56511.</title>
        <authorList>
            <person name="Harhay G.P."/>
            <person name="Harhay D.M."/>
            <person name="Smith T.P.L."/>
            <person name="Bono J.L."/>
            <person name="Heaton M.P."/>
            <person name="Clawson M.L."/>
            <person name="Chitko-Mckown C.G."/>
            <person name="Capik S.F."/>
            <person name="DeDonder K.D."/>
            <person name="Apley M.D."/>
            <person name="Lubbers B.V."/>
            <person name="White B.J."/>
            <person name="Larson R.L."/>
        </authorList>
    </citation>
    <scope>NUCLEOTIDE SEQUENCE [LARGE SCALE GENOMIC DNA]</scope>
    <source>
        <strain evidence="5 6">USDA-ARS-USMARC-56511</strain>
    </source>
</reference>
<evidence type="ECO:0000256" key="4">
    <source>
        <dbReference type="SAM" id="Phobius"/>
    </source>
</evidence>
<dbReference type="AlphaFoldDB" id="A0A0U4HGZ5"/>
<sequence>MTLAKQTVVRAACILIAAASILVIGVQPIFIGLLTERLTLSLAHQSWTMSVEMCGSIVGTLLYLPMIRYLGPRAIALSSALLLLFANAATASITALDPLLVLRCLSGLCSGVLYSYAIYWLGSMSGQDRSFGILLFVQTALFSSSAVIMPMIAEWRGFAGAIYYLSGWFGLVCLLCFCLPVKQSADQQHRSSEPLLSGLTLVGVCSLLGMLFLQLSIYSLWGFVEGIASDAGVAPVEIGWAISIGLLGGLPGAALPSVAGRHLGRVPMILTGSLAVLGAIYLLAARIHTASDLMIAVFLMNFGWNLALSYYMSSVVTHDPTGRLTKLVGVVQVASAAAAPTLLSLFIEGNDRRSIFVLSSGAILIGCVLMVVMLSFGRRKVPGKALDYSA</sequence>
<dbReference type="OrthoDB" id="7464647at2"/>
<dbReference type="RefSeq" id="WP_059315268.1">
    <property type="nucleotide sequence ID" value="NZ_CP013987.1"/>
</dbReference>
<dbReference type="SUPFAM" id="SSF103473">
    <property type="entry name" value="MFS general substrate transporter"/>
    <property type="match status" value="1"/>
</dbReference>
<evidence type="ECO:0000313" key="5">
    <source>
        <dbReference type="EMBL" id="ALZ85098.1"/>
    </source>
</evidence>
<feature type="transmembrane region" description="Helical" evidence="4">
    <location>
        <begin position="266"/>
        <end position="287"/>
    </location>
</feature>
<dbReference type="InterPro" id="IPR011701">
    <property type="entry name" value="MFS"/>
</dbReference>
<gene>
    <name evidence="5" type="ORF">APT59_13180</name>
</gene>
<dbReference type="Gene3D" id="1.20.1250.20">
    <property type="entry name" value="MFS general substrate transporter like domains"/>
    <property type="match status" value="2"/>
</dbReference>
<keyword evidence="2 4" id="KW-1133">Transmembrane helix</keyword>
<name>A0A0U4HGZ5_9PSED</name>
<protein>
    <submittedName>
        <fullName evidence="5">MFS transporter</fullName>
    </submittedName>
</protein>